<accession>A0ABV0N6S4</accession>
<comment type="caution">
    <text evidence="1">The sequence shown here is derived from an EMBL/GenBank/DDBJ whole genome shotgun (WGS) entry which is preliminary data.</text>
</comment>
<organism evidence="1 2">
    <name type="scientific">Goodea atripinnis</name>
    <dbReference type="NCBI Taxonomy" id="208336"/>
    <lineage>
        <taxon>Eukaryota</taxon>
        <taxon>Metazoa</taxon>
        <taxon>Chordata</taxon>
        <taxon>Craniata</taxon>
        <taxon>Vertebrata</taxon>
        <taxon>Euteleostomi</taxon>
        <taxon>Actinopterygii</taxon>
        <taxon>Neopterygii</taxon>
        <taxon>Teleostei</taxon>
        <taxon>Neoteleostei</taxon>
        <taxon>Acanthomorphata</taxon>
        <taxon>Ovalentaria</taxon>
        <taxon>Atherinomorphae</taxon>
        <taxon>Cyprinodontiformes</taxon>
        <taxon>Goodeidae</taxon>
        <taxon>Goodea</taxon>
    </lineage>
</organism>
<dbReference type="EMBL" id="JAHRIO010028854">
    <property type="protein sequence ID" value="MEQ2167010.1"/>
    <property type="molecule type" value="Genomic_DNA"/>
</dbReference>
<gene>
    <name evidence="1" type="ORF">GOODEAATRI_034435</name>
</gene>
<proteinExistence type="predicted"/>
<name>A0ABV0N6S4_9TELE</name>
<sequence length="74" mass="7941">LVVVWFGGVVSHPDDAHTSLWSTFMKEGAPVNVGSGEPFSHVFIEVAETRRKLGGSRCVNGGRYGVAFTVLAFC</sequence>
<feature type="non-terminal residue" evidence="1">
    <location>
        <position position="1"/>
    </location>
</feature>
<keyword evidence="2" id="KW-1185">Reference proteome</keyword>
<evidence type="ECO:0000313" key="2">
    <source>
        <dbReference type="Proteomes" id="UP001476798"/>
    </source>
</evidence>
<reference evidence="1 2" key="1">
    <citation type="submission" date="2021-06" db="EMBL/GenBank/DDBJ databases">
        <authorList>
            <person name="Palmer J.M."/>
        </authorList>
    </citation>
    <scope>NUCLEOTIDE SEQUENCE [LARGE SCALE GENOMIC DNA]</scope>
    <source>
        <strain evidence="1 2">GA_2019</strain>
        <tissue evidence="1">Muscle</tissue>
    </source>
</reference>
<evidence type="ECO:0000313" key="1">
    <source>
        <dbReference type="EMBL" id="MEQ2167010.1"/>
    </source>
</evidence>
<protein>
    <submittedName>
        <fullName evidence="1">Uncharacterized protein</fullName>
    </submittedName>
</protein>
<dbReference type="Proteomes" id="UP001476798">
    <property type="component" value="Unassembled WGS sequence"/>
</dbReference>